<evidence type="ECO:0000256" key="6">
    <source>
        <dbReference type="SAM" id="MobiDB-lite"/>
    </source>
</evidence>
<proteinExistence type="inferred from homology"/>
<feature type="compositionally biased region" description="Basic residues" evidence="6">
    <location>
        <begin position="149"/>
        <end position="160"/>
    </location>
</feature>
<feature type="transmembrane region" description="Helical" evidence="7">
    <location>
        <begin position="98"/>
        <end position="118"/>
    </location>
</feature>
<keyword evidence="10" id="KW-1185">Reference proteome</keyword>
<dbReference type="PANTHER" id="PTHR33048">
    <property type="entry name" value="PTH11-LIKE INTEGRAL MEMBRANE PROTEIN (AFU_ORTHOLOGUE AFUA_5G11245)"/>
    <property type="match status" value="1"/>
</dbReference>
<dbReference type="VEuPathDB" id="FungiDB:BDV34DRAFT_200617"/>
<dbReference type="GO" id="GO:0016020">
    <property type="term" value="C:membrane"/>
    <property type="evidence" value="ECO:0007669"/>
    <property type="project" value="UniProtKB-SubCell"/>
</dbReference>
<dbReference type="Pfam" id="PF20684">
    <property type="entry name" value="Fung_rhodopsin"/>
    <property type="match status" value="1"/>
</dbReference>
<dbReference type="PANTHER" id="PTHR33048:SF165">
    <property type="entry name" value="INTEGRAL MEMBRANE PROTEIN"/>
    <property type="match status" value="1"/>
</dbReference>
<comment type="subcellular location">
    <subcellularLocation>
        <location evidence="1">Membrane</location>
        <topology evidence="1">Multi-pass membrane protein</topology>
    </subcellularLocation>
</comment>
<evidence type="ECO:0000256" key="4">
    <source>
        <dbReference type="ARBA" id="ARBA00023136"/>
    </source>
</evidence>
<feature type="region of interest" description="Disordered" evidence="6">
    <location>
        <begin position="149"/>
        <end position="169"/>
    </location>
</feature>
<evidence type="ECO:0000256" key="7">
    <source>
        <dbReference type="SAM" id="Phobius"/>
    </source>
</evidence>
<dbReference type="OMA" id="GVIACIC"/>
<reference evidence="9 10" key="1">
    <citation type="submission" date="2019-04" db="EMBL/GenBank/DDBJ databases">
        <title>Fungal friends and foes A comparative genomics study of 23 Aspergillus species from section Flavi.</title>
        <authorList>
            <consortium name="DOE Joint Genome Institute"/>
            <person name="Kjaerbolling I."/>
            <person name="Vesth T.C."/>
            <person name="Frisvad J.C."/>
            <person name="Nybo J.L."/>
            <person name="Theobald S."/>
            <person name="Kildgaard S."/>
            <person name="Petersen T.I."/>
            <person name="Kuo A."/>
            <person name="Sato A."/>
            <person name="Lyhne E.K."/>
            <person name="Kogle M.E."/>
            <person name="Wiebenga A."/>
            <person name="Kun R.S."/>
            <person name="Lubbers R.J."/>
            <person name="Makela M.R."/>
            <person name="Barry K."/>
            <person name="Chovatia M."/>
            <person name="Clum A."/>
            <person name="Daum C."/>
            <person name="Haridas S."/>
            <person name="He G."/>
            <person name="LaButti K."/>
            <person name="Lipzen A."/>
            <person name="Mondo S."/>
            <person name="Pangilinan J."/>
            <person name="Riley R."/>
            <person name="Salamov A."/>
            <person name="Simmons B.A."/>
            <person name="Magnuson J.K."/>
            <person name="Henrissat B."/>
            <person name="Mortensen U.H."/>
            <person name="Larsen T.O."/>
            <person name="De vries R.P."/>
            <person name="Grigoriev I.V."/>
            <person name="Machida M."/>
            <person name="Baker S.E."/>
            <person name="Andersen M.R."/>
        </authorList>
    </citation>
    <scope>NUCLEOTIDE SEQUENCE [LARGE SCALE GENOMIC DNA]</scope>
    <source>
        <strain evidence="9 10">CBS 117618</strain>
    </source>
</reference>
<gene>
    <name evidence="9" type="ORF">BDV34DRAFT_200617</name>
</gene>
<sequence>MVTLSIIPFAIQNTSIVKFLADCFHILVPCTAASMSSRVLFSKELRLPVKTGLCVLMGLGVIACICSIVKTTYLRVLSKTENVTYYLSQLITWNETEMWVILIVGCIPPIRPLLMIIFHKILTSARSATWRYNKQSRDGTELQSYTRPFKHAPKAPKPHPHGTDLSTVNGKGSEENILSVEDGAIVKTTDISLTYEVPAGSREQGEPYRQVLPHEKI</sequence>
<evidence type="ECO:0000256" key="2">
    <source>
        <dbReference type="ARBA" id="ARBA00022692"/>
    </source>
</evidence>
<dbReference type="AlphaFoldDB" id="A0A5N6DBM7"/>
<dbReference type="Proteomes" id="UP000326532">
    <property type="component" value="Unassembled WGS sequence"/>
</dbReference>
<protein>
    <recommendedName>
        <fullName evidence="8">Rhodopsin domain-containing protein</fullName>
    </recommendedName>
</protein>
<evidence type="ECO:0000256" key="5">
    <source>
        <dbReference type="ARBA" id="ARBA00038359"/>
    </source>
</evidence>
<evidence type="ECO:0000256" key="3">
    <source>
        <dbReference type="ARBA" id="ARBA00022989"/>
    </source>
</evidence>
<accession>A0A5N6DBM7</accession>
<evidence type="ECO:0000313" key="10">
    <source>
        <dbReference type="Proteomes" id="UP000326532"/>
    </source>
</evidence>
<feature type="transmembrane region" description="Helical" evidence="7">
    <location>
        <begin position="53"/>
        <end position="78"/>
    </location>
</feature>
<comment type="similarity">
    <text evidence="5">Belongs to the SAT4 family.</text>
</comment>
<keyword evidence="4 7" id="KW-0472">Membrane</keyword>
<organism evidence="9 10">
    <name type="scientific">Aspergillus parasiticus</name>
    <dbReference type="NCBI Taxonomy" id="5067"/>
    <lineage>
        <taxon>Eukaryota</taxon>
        <taxon>Fungi</taxon>
        <taxon>Dikarya</taxon>
        <taxon>Ascomycota</taxon>
        <taxon>Pezizomycotina</taxon>
        <taxon>Eurotiomycetes</taxon>
        <taxon>Eurotiomycetidae</taxon>
        <taxon>Eurotiales</taxon>
        <taxon>Aspergillaceae</taxon>
        <taxon>Aspergillus</taxon>
        <taxon>Aspergillus subgen. Circumdati</taxon>
    </lineage>
</organism>
<dbReference type="InterPro" id="IPR049326">
    <property type="entry name" value="Rhodopsin_dom_fungi"/>
</dbReference>
<dbReference type="InterPro" id="IPR052337">
    <property type="entry name" value="SAT4-like"/>
</dbReference>
<feature type="domain" description="Rhodopsin" evidence="8">
    <location>
        <begin position="25"/>
        <end position="114"/>
    </location>
</feature>
<dbReference type="EMBL" id="ML735001">
    <property type="protein sequence ID" value="KAB8202664.1"/>
    <property type="molecule type" value="Genomic_DNA"/>
</dbReference>
<keyword evidence="2 7" id="KW-0812">Transmembrane</keyword>
<evidence type="ECO:0000313" key="9">
    <source>
        <dbReference type="EMBL" id="KAB8202664.1"/>
    </source>
</evidence>
<name>A0A5N6DBM7_ASPPA</name>
<evidence type="ECO:0000256" key="1">
    <source>
        <dbReference type="ARBA" id="ARBA00004141"/>
    </source>
</evidence>
<keyword evidence="3 7" id="KW-1133">Transmembrane helix</keyword>
<evidence type="ECO:0000259" key="8">
    <source>
        <dbReference type="Pfam" id="PF20684"/>
    </source>
</evidence>